<dbReference type="Pfam" id="PF00743">
    <property type="entry name" value="FMO-like"/>
    <property type="match status" value="1"/>
</dbReference>
<dbReference type="PANTHER" id="PTHR42877">
    <property type="entry name" value="L-ORNITHINE N(5)-MONOOXYGENASE-RELATED"/>
    <property type="match status" value="1"/>
</dbReference>
<proteinExistence type="predicted"/>
<dbReference type="AlphaFoldDB" id="A0A081RWF5"/>
<evidence type="ECO:0000313" key="5">
    <source>
        <dbReference type="Proteomes" id="UP000028002"/>
    </source>
</evidence>
<comment type="caution">
    <text evidence="4">The sequence shown here is derived from an EMBL/GenBank/DDBJ whole genome shotgun (WGS) entry which is preliminary data.</text>
</comment>
<dbReference type="GO" id="GO:0050661">
    <property type="term" value="F:NADP binding"/>
    <property type="evidence" value="ECO:0007669"/>
    <property type="project" value="InterPro"/>
</dbReference>
<sequence>MNKSTPDHNPQADISQVTDAEIIIIGAGFAGLGMGTQLKRRSQHNFLILERADDVGGAWRDNTYPGVACDVPSHLYSYSFRPNPDWSHVFSPGNEIFAYLQDTARDEGLLPHIRFGANVEKAYWDNQKERWIIITTAGVFSGRFLVTGTGHLTDANLPQIEGLSSFTGEVFHSACWKHDVSLQGKRVGIIGSGASATQIVPEVAQSVSELVVFQRSPSYIIPRPDRSYSDSEKRRFRRDPESIPALRSDIFWHFESLYPARRSIPQYLAEFKRIASDHLKQQIPDPELRAKLTPSYEAGCKRLVIASNYYPTFLQDNVKLEASALKHVDGQNAVSVAGNSYPLDVLIFCTGFQTTQPPYSRLVHGRDGLSLADHWAQGMEAFASTTVTGFPNLFIINGPNATLTHNSMIYMIESQIEYIIGAIEYSRKNNNCVLEVSPKAQHRYVTELQEQVNGTVWVGDNCTSWYRDSRNKRLTLIWPDFAHTFRQHNSKFDPAPYLSHTTTEITNP</sequence>
<keyword evidence="3" id="KW-0560">Oxidoreductase</keyword>
<dbReference type="Proteomes" id="UP000028002">
    <property type="component" value="Unassembled WGS sequence"/>
</dbReference>
<dbReference type="RefSeq" id="WP_081858316.1">
    <property type="nucleotide sequence ID" value="NZ_CAWLUD010000037.1"/>
</dbReference>
<dbReference type="PANTHER" id="PTHR42877:SF4">
    <property type="entry name" value="FAD_NAD(P)-BINDING DOMAIN-CONTAINING PROTEIN-RELATED"/>
    <property type="match status" value="1"/>
</dbReference>
<dbReference type="PATRIC" id="fig|1393735.3.peg.2343"/>
<evidence type="ECO:0000313" key="4">
    <source>
        <dbReference type="EMBL" id="KER03008.1"/>
    </source>
</evidence>
<organism evidence="4 5">
    <name type="scientific">Photorhabdus temperata subsp. temperata Meg1</name>
    <dbReference type="NCBI Taxonomy" id="1393735"/>
    <lineage>
        <taxon>Bacteria</taxon>
        <taxon>Pseudomonadati</taxon>
        <taxon>Pseudomonadota</taxon>
        <taxon>Gammaproteobacteria</taxon>
        <taxon>Enterobacterales</taxon>
        <taxon>Morganellaceae</taxon>
        <taxon>Photorhabdus</taxon>
    </lineage>
</organism>
<dbReference type="InterPro" id="IPR020946">
    <property type="entry name" value="Flavin_mOase-like"/>
</dbReference>
<keyword evidence="2" id="KW-0274">FAD</keyword>
<evidence type="ECO:0000256" key="2">
    <source>
        <dbReference type="ARBA" id="ARBA00022827"/>
    </source>
</evidence>
<dbReference type="Gene3D" id="3.50.50.60">
    <property type="entry name" value="FAD/NAD(P)-binding domain"/>
    <property type="match status" value="2"/>
</dbReference>
<keyword evidence="1" id="KW-0285">Flavoprotein</keyword>
<dbReference type="InterPro" id="IPR051209">
    <property type="entry name" value="FAD-bind_Monooxygenase_sf"/>
</dbReference>
<accession>A0A081RWF5</accession>
<gene>
    <name evidence="4" type="ORF">MEG1DRAFT_02279</name>
</gene>
<evidence type="ECO:0000256" key="3">
    <source>
        <dbReference type="ARBA" id="ARBA00023002"/>
    </source>
</evidence>
<name>A0A081RWF5_PHOTE</name>
<dbReference type="SUPFAM" id="SSF51905">
    <property type="entry name" value="FAD/NAD(P)-binding domain"/>
    <property type="match status" value="2"/>
</dbReference>
<dbReference type="GO" id="GO:0004499">
    <property type="term" value="F:N,N-dimethylaniline monooxygenase activity"/>
    <property type="evidence" value="ECO:0007669"/>
    <property type="project" value="InterPro"/>
</dbReference>
<evidence type="ECO:0000256" key="1">
    <source>
        <dbReference type="ARBA" id="ARBA00022630"/>
    </source>
</evidence>
<dbReference type="InterPro" id="IPR036188">
    <property type="entry name" value="FAD/NAD-bd_sf"/>
</dbReference>
<dbReference type="EMBL" id="JGVH01000037">
    <property type="protein sequence ID" value="KER03008.1"/>
    <property type="molecule type" value="Genomic_DNA"/>
</dbReference>
<protein>
    <submittedName>
        <fullName evidence="4">Putative flavoprotein involved in K+ transport</fullName>
    </submittedName>
</protein>
<dbReference type="GO" id="GO:0050660">
    <property type="term" value="F:flavin adenine dinucleotide binding"/>
    <property type="evidence" value="ECO:0007669"/>
    <property type="project" value="InterPro"/>
</dbReference>
<reference evidence="4 5" key="1">
    <citation type="submission" date="2014-03" db="EMBL/GenBank/DDBJ databases">
        <title>Draft Genome of Photorhabdus temperata Meg1.</title>
        <authorList>
            <person name="Hurst S.G.IV."/>
            <person name="Morris K."/>
            <person name="Thomas K."/>
            <person name="Tisa L.S."/>
        </authorList>
    </citation>
    <scope>NUCLEOTIDE SEQUENCE [LARGE SCALE GENOMIC DNA]</scope>
    <source>
        <strain evidence="4 5">Meg1</strain>
    </source>
</reference>